<keyword evidence="3" id="KW-0328">Glycosyltransferase</keyword>
<dbReference type="CDD" id="cd03801">
    <property type="entry name" value="GT4_PimA-like"/>
    <property type="match status" value="1"/>
</dbReference>
<organism evidence="3 4">
    <name type="scientific">Rosistilla ulvae</name>
    <dbReference type="NCBI Taxonomy" id="1930277"/>
    <lineage>
        <taxon>Bacteria</taxon>
        <taxon>Pseudomonadati</taxon>
        <taxon>Planctomycetota</taxon>
        <taxon>Planctomycetia</taxon>
        <taxon>Pirellulales</taxon>
        <taxon>Pirellulaceae</taxon>
        <taxon>Rosistilla</taxon>
    </lineage>
</organism>
<dbReference type="GO" id="GO:0016757">
    <property type="term" value="F:glycosyltransferase activity"/>
    <property type="evidence" value="ECO:0007669"/>
    <property type="project" value="UniProtKB-KW"/>
</dbReference>
<dbReference type="OrthoDB" id="9775208at2"/>
<dbReference type="AlphaFoldDB" id="A0A517M206"/>
<keyword evidence="4" id="KW-1185">Reference proteome</keyword>
<dbReference type="Proteomes" id="UP000319557">
    <property type="component" value="Chromosome"/>
</dbReference>
<sequence length="372" mass="41739">MGLKSKYRQWRVARADNDRAKSMQGRQSVALGFAWRAANIGGVRRHLECIEKYSQHAVALYPSTPSHDFLKTRDERSQYHADLGDPLIDRHSLFHSHVDPDFIAIAQRAQQAGKAWVHTYHALYFAEDYGGKLKAWQEKTNHALLNHAAKADVRICVSPWLAGYLLDQHRIETVVIPNAVDVSFCDGIRAKTQDGARINTVVFVGSNDEVKNPSAFIEVARRLPELQFSMVGTGLTRGNFEERYCVEVPLNVQPLGPLSHEATLELLSRCSTLVMTSHREGLPTVLLEAMAMEKPCVAPRSYGCADVIGSEEFGFLYEPNNLEDLKCKIGQSVKLGRMPRARRRVVDSFSWPVVAKQLDDIYSGLLSSSTRF</sequence>
<dbReference type="PANTHER" id="PTHR45947:SF3">
    <property type="entry name" value="SULFOQUINOVOSYL TRANSFERASE SQD2"/>
    <property type="match status" value="1"/>
</dbReference>
<feature type="domain" description="Glycosyltransferase subfamily 4-like N-terminal" evidence="2">
    <location>
        <begin position="90"/>
        <end position="183"/>
    </location>
</feature>
<keyword evidence="3" id="KW-0808">Transferase</keyword>
<evidence type="ECO:0000259" key="1">
    <source>
        <dbReference type="Pfam" id="PF00534"/>
    </source>
</evidence>
<evidence type="ECO:0000313" key="3">
    <source>
        <dbReference type="EMBL" id="QDS88911.1"/>
    </source>
</evidence>
<name>A0A517M206_9BACT</name>
<evidence type="ECO:0000259" key="2">
    <source>
        <dbReference type="Pfam" id="PF13439"/>
    </source>
</evidence>
<feature type="domain" description="Glycosyl transferase family 1" evidence="1">
    <location>
        <begin position="198"/>
        <end position="336"/>
    </location>
</feature>
<dbReference type="RefSeq" id="WP_145346455.1">
    <property type="nucleotide sequence ID" value="NZ_CP036261.1"/>
</dbReference>
<dbReference type="KEGG" id="ruv:EC9_31060"/>
<dbReference type="InterPro" id="IPR050194">
    <property type="entry name" value="Glycosyltransferase_grp1"/>
</dbReference>
<accession>A0A517M206</accession>
<dbReference type="SUPFAM" id="SSF53756">
    <property type="entry name" value="UDP-Glycosyltransferase/glycogen phosphorylase"/>
    <property type="match status" value="1"/>
</dbReference>
<dbReference type="Pfam" id="PF13439">
    <property type="entry name" value="Glyco_transf_4"/>
    <property type="match status" value="1"/>
</dbReference>
<dbReference type="Pfam" id="PF00534">
    <property type="entry name" value="Glycos_transf_1"/>
    <property type="match status" value="1"/>
</dbReference>
<dbReference type="Gene3D" id="3.40.50.2000">
    <property type="entry name" value="Glycogen Phosphorylase B"/>
    <property type="match status" value="2"/>
</dbReference>
<gene>
    <name evidence="3" type="ORF">EC9_31060</name>
</gene>
<dbReference type="PANTHER" id="PTHR45947">
    <property type="entry name" value="SULFOQUINOVOSYL TRANSFERASE SQD2"/>
    <property type="match status" value="1"/>
</dbReference>
<protein>
    <submittedName>
        <fullName evidence="3">UDP-D-galactose:(Glucosyl)lipopolysaccharide-1, 6-D-galactosyltransferase</fullName>
    </submittedName>
</protein>
<dbReference type="EMBL" id="CP036261">
    <property type="protein sequence ID" value="QDS88911.1"/>
    <property type="molecule type" value="Genomic_DNA"/>
</dbReference>
<proteinExistence type="predicted"/>
<dbReference type="InterPro" id="IPR001296">
    <property type="entry name" value="Glyco_trans_1"/>
</dbReference>
<dbReference type="InterPro" id="IPR028098">
    <property type="entry name" value="Glyco_trans_4-like_N"/>
</dbReference>
<reference evidence="3 4" key="1">
    <citation type="submission" date="2019-02" db="EMBL/GenBank/DDBJ databases">
        <title>Deep-cultivation of Planctomycetes and their phenomic and genomic characterization uncovers novel biology.</title>
        <authorList>
            <person name="Wiegand S."/>
            <person name="Jogler M."/>
            <person name="Boedeker C."/>
            <person name="Pinto D."/>
            <person name="Vollmers J."/>
            <person name="Rivas-Marin E."/>
            <person name="Kohn T."/>
            <person name="Peeters S.H."/>
            <person name="Heuer A."/>
            <person name="Rast P."/>
            <person name="Oberbeckmann S."/>
            <person name="Bunk B."/>
            <person name="Jeske O."/>
            <person name="Meyerdierks A."/>
            <person name="Storesund J.E."/>
            <person name="Kallscheuer N."/>
            <person name="Luecker S."/>
            <person name="Lage O.M."/>
            <person name="Pohl T."/>
            <person name="Merkel B.J."/>
            <person name="Hornburger P."/>
            <person name="Mueller R.-W."/>
            <person name="Bruemmer F."/>
            <person name="Labrenz M."/>
            <person name="Spormann A.M."/>
            <person name="Op den Camp H."/>
            <person name="Overmann J."/>
            <person name="Amann R."/>
            <person name="Jetten M.S.M."/>
            <person name="Mascher T."/>
            <person name="Medema M.H."/>
            <person name="Devos D.P."/>
            <person name="Kaster A.-K."/>
            <person name="Ovreas L."/>
            <person name="Rohde M."/>
            <person name="Galperin M.Y."/>
            <person name="Jogler C."/>
        </authorList>
    </citation>
    <scope>NUCLEOTIDE SEQUENCE [LARGE SCALE GENOMIC DNA]</scope>
    <source>
        <strain evidence="3 4">EC9</strain>
    </source>
</reference>
<evidence type="ECO:0000313" key="4">
    <source>
        <dbReference type="Proteomes" id="UP000319557"/>
    </source>
</evidence>